<dbReference type="GO" id="GO:0016491">
    <property type="term" value="F:oxidoreductase activity"/>
    <property type="evidence" value="ECO:0007669"/>
    <property type="project" value="UniProtKB-KW"/>
</dbReference>
<evidence type="ECO:0000259" key="6">
    <source>
        <dbReference type="PROSITE" id="PS51387"/>
    </source>
</evidence>
<dbReference type="InterPro" id="IPR016166">
    <property type="entry name" value="FAD-bd_PCMH"/>
</dbReference>
<sequence length="99" mass="10290">MMPLDLGAKGSCHIGGNVSTNAGGLRLLRYGNLHGSVLGIEAVKADGEVVDCLSTLKKDNTGFHLKHLFIGSEGTLGVVTKVAIHCPPKPRAINLAFLG</sequence>
<comment type="subcellular location">
    <subcellularLocation>
        <location evidence="2">Peroxisome</location>
    </subcellularLocation>
</comment>
<keyword evidence="5" id="KW-0576">Peroxisome</keyword>
<dbReference type="AlphaFoldDB" id="A0A653BP34"/>
<evidence type="ECO:0000256" key="2">
    <source>
        <dbReference type="ARBA" id="ARBA00004275"/>
    </source>
</evidence>
<dbReference type="OrthoDB" id="5332616at2759"/>
<keyword evidence="8" id="KW-1185">Reference proteome</keyword>
<keyword evidence="4" id="KW-0560">Oxidoreductase</keyword>
<evidence type="ECO:0000313" key="8">
    <source>
        <dbReference type="Proteomes" id="UP000410492"/>
    </source>
</evidence>
<evidence type="ECO:0000256" key="3">
    <source>
        <dbReference type="ARBA" id="ARBA00011738"/>
    </source>
</evidence>
<proteinExistence type="predicted"/>
<dbReference type="EMBL" id="CAACVG010002653">
    <property type="protein sequence ID" value="VEN36766.1"/>
    <property type="molecule type" value="Genomic_DNA"/>
</dbReference>
<reference evidence="7 8" key="1">
    <citation type="submission" date="2019-01" db="EMBL/GenBank/DDBJ databases">
        <authorList>
            <person name="Sayadi A."/>
        </authorList>
    </citation>
    <scope>NUCLEOTIDE SEQUENCE [LARGE SCALE GENOMIC DNA]</scope>
</reference>
<evidence type="ECO:0000256" key="1">
    <source>
        <dbReference type="ARBA" id="ARBA00001974"/>
    </source>
</evidence>
<dbReference type="InterPro" id="IPR006094">
    <property type="entry name" value="Oxid_FAD_bind_N"/>
</dbReference>
<feature type="domain" description="FAD-binding PCMH-type" evidence="6">
    <location>
        <begin position="1"/>
        <end position="89"/>
    </location>
</feature>
<dbReference type="InterPro" id="IPR051264">
    <property type="entry name" value="FAD-oxidored/transferase_4"/>
</dbReference>
<comment type="subunit">
    <text evidence="3">Homodimer.</text>
</comment>
<dbReference type="Pfam" id="PF01565">
    <property type="entry name" value="FAD_binding_4"/>
    <property type="match status" value="1"/>
</dbReference>
<accession>A0A653BP34</accession>
<gene>
    <name evidence="7" type="ORF">CALMAC_LOCUS2251</name>
</gene>
<dbReference type="PROSITE" id="PS51387">
    <property type="entry name" value="FAD_PCMH"/>
    <property type="match status" value="1"/>
</dbReference>
<evidence type="ECO:0000256" key="4">
    <source>
        <dbReference type="ARBA" id="ARBA00023002"/>
    </source>
</evidence>
<dbReference type="GO" id="GO:0005739">
    <property type="term" value="C:mitochondrion"/>
    <property type="evidence" value="ECO:0007669"/>
    <property type="project" value="TreeGrafter"/>
</dbReference>
<organism evidence="7 8">
    <name type="scientific">Callosobruchus maculatus</name>
    <name type="common">Southern cowpea weevil</name>
    <name type="synonym">Pulse bruchid</name>
    <dbReference type="NCBI Taxonomy" id="64391"/>
    <lineage>
        <taxon>Eukaryota</taxon>
        <taxon>Metazoa</taxon>
        <taxon>Ecdysozoa</taxon>
        <taxon>Arthropoda</taxon>
        <taxon>Hexapoda</taxon>
        <taxon>Insecta</taxon>
        <taxon>Pterygota</taxon>
        <taxon>Neoptera</taxon>
        <taxon>Endopterygota</taxon>
        <taxon>Coleoptera</taxon>
        <taxon>Polyphaga</taxon>
        <taxon>Cucujiformia</taxon>
        <taxon>Chrysomeloidea</taxon>
        <taxon>Chrysomelidae</taxon>
        <taxon>Bruchinae</taxon>
        <taxon>Bruchini</taxon>
        <taxon>Callosobruchus</taxon>
    </lineage>
</organism>
<dbReference type="PANTHER" id="PTHR43716:SF1">
    <property type="entry name" value="D-2-HYDROXYGLUTARATE DEHYDROGENASE, MITOCHONDRIAL"/>
    <property type="match status" value="1"/>
</dbReference>
<dbReference type="SUPFAM" id="SSF56176">
    <property type="entry name" value="FAD-binding/transporter-associated domain-like"/>
    <property type="match status" value="1"/>
</dbReference>
<evidence type="ECO:0000313" key="7">
    <source>
        <dbReference type="EMBL" id="VEN36766.1"/>
    </source>
</evidence>
<dbReference type="GO" id="GO:0071949">
    <property type="term" value="F:FAD binding"/>
    <property type="evidence" value="ECO:0007669"/>
    <property type="project" value="InterPro"/>
</dbReference>
<feature type="non-terminal residue" evidence="7">
    <location>
        <position position="99"/>
    </location>
</feature>
<dbReference type="GO" id="GO:0005777">
    <property type="term" value="C:peroxisome"/>
    <property type="evidence" value="ECO:0007669"/>
    <property type="project" value="UniProtKB-SubCell"/>
</dbReference>
<protein>
    <recommendedName>
        <fullName evidence="6">FAD-binding PCMH-type domain-containing protein</fullName>
    </recommendedName>
</protein>
<dbReference type="PANTHER" id="PTHR43716">
    <property type="entry name" value="D-2-HYDROXYGLUTARATE DEHYDROGENASE, MITOCHONDRIAL"/>
    <property type="match status" value="1"/>
</dbReference>
<dbReference type="Proteomes" id="UP000410492">
    <property type="component" value="Unassembled WGS sequence"/>
</dbReference>
<dbReference type="InterPro" id="IPR016169">
    <property type="entry name" value="FAD-bd_PCMH_sub2"/>
</dbReference>
<comment type="cofactor">
    <cofactor evidence="1">
        <name>FAD</name>
        <dbReference type="ChEBI" id="CHEBI:57692"/>
    </cofactor>
</comment>
<dbReference type="InterPro" id="IPR036318">
    <property type="entry name" value="FAD-bd_PCMH-like_sf"/>
</dbReference>
<evidence type="ECO:0000256" key="5">
    <source>
        <dbReference type="ARBA" id="ARBA00023140"/>
    </source>
</evidence>
<dbReference type="Gene3D" id="3.30.465.10">
    <property type="match status" value="1"/>
</dbReference>
<name>A0A653BP34_CALMS</name>